<proteinExistence type="predicted"/>
<dbReference type="RefSeq" id="WP_166848571.1">
    <property type="nucleotide sequence ID" value="NZ_JAAONY010000001.1"/>
</dbReference>
<dbReference type="PANTHER" id="PTHR38690">
    <property type="entry name" value="PROTEASE-RELATED"/>
    <property type="match status" value="1"/>
</dbReference>
<evidence type="ECO:0000259" key="2">
    <source>
        <dbReference type="Pfam" id="PF13116"/>
    </source>
</evidence>
<dbReference type="Pfam" id="PF13116">
    <property type="entry name" value="YhdP"/>
    <property type="match status" value="1"/>
</dbReference>
<dbReference type="EMBL" id="JACHHT010000001">
    <property type="protein sequence ID" value="MBB6521404.1"/>
    <property type="molecule type" value="Genomic_DNA"/>
</dbReference>
<comment type="caution">
    <text evidence="3">The sequence shown here is derived from an EMBL/GenBank/DDBJ whole genome shotgun (WGS) entry which is preliminary data.</text>
</comment>
<feature type="region of interest" description="Disordered" evidence="1">
    <location>
        <begin position="1358"/>
        <end position="1404"/>
    </location>
</feature>
<feature type="compositionally biased region" description="Basic and acidic residues" evidence="1">
    <location>
        <begin position="1358"/>
        <end position="1373"/>
    </location>
</feature>
<keyword evidence="4" id="KW-1185">Reference proteome</keyword>
<dbReference type="FunCoup" id="A0A7X0MWV7">
    <property type="interactions" value="117"/>
</dbReference>
<dbReference type="InterPro" id="IPR011836">
    <property type="entry name" value="YhdP"/>
</dbReference>
<gene>
    <name evidence="3" type="ORF">HNR48_001682</name>
</gene>
<reference evidence="3 4" key="1">
    <citation type="submission" date="2020-08" db="EMBL/GenBank/DDBJ databases">
        <title>Genomic Encyclopedia of Type Strains, Phase IV (KMG-IV): sequencing the most valuable type-strain genomes for metagenomic binning, comparative biology and taxonomic classification.</title>
        <authorList>
            <person name="Goeker M."/>
        </authorList>
    </citation>
    <scope>NUCLEOTIDE SEQUENCE [LARGE SCALE GENOMIC DNA]</scope>
    <source>
        <strain evidence="3 4">DSM 22368</strain>
    </source>
</reference>
<protein>
    <submittedName>
        <fullName evidence="3">Uncharacterized protein YhdP</fullName>
    </submittedName>
</protein>
<feature type="compositionally biased region" description="Basic and acidic residues" evidence="1">
    <location>
        <begin position="1386"/>
        <end position="1404"/>
    </location>
</feature>
<name>A0A7X0MWV7_9GAMM</name>
<evidence type="ECO:0000313" key="4">
    <source>
        <dbReference type="Proteomes" id="UP000528457"/>
    </source>
</evidence>
<evidence type="ECO:0000313" key="3">
    <source>
        <dbReference type="EMBL" id="MBB6521404.1"/>
    </source>
</evidence>
<dbReference type="PANTHER" id="PTHR38690:SF1">
    <property type="entry name" value="PROTEASE"/>
    <property type="match status" value="1"/>
</dbReference>
<sequence>MKTSWTRSFARRFWGICAALVISLALLVQAGRFLLPMANDYRDDIADLLGKQLGVQVAIANIEGQWIGLRPEIKLQGLRLSNKRGEQVLEVESLHTQFDLLLSLFNWRLAWSDFRIDELSVALQQYNDGQVYLRGVLPSDKSEDTETLSPWELLLLRGRVELAAVNLEFYPLDGEPSTWQLPEVVMENTQSFHRLKAQLNSGDRPLLNFVFEGEGDPRDRETFLASSYLELNHVKISELAEQFRREAWEKFPQREQLQDVALTGKLWTVKLPGSFMELRGHLQADGGHLPLPEVAKMDVSGVRSSDGDWQLSLQNIHGKFVDFDLPKPVDISVEFGANTPLALRSPRIDIGYWYELAETHEWLPEGELKEVLASLKPSGHINNLYIRLGEDIAKDFLLQANLEQIAAGAWQGAPAVSGVDGFVETSTTRGFVDIDSQNGFSMHYTTVYDDAQSFETMRGQVQWVLDRDNNSIYVNSGMLSMQQGETLVRGYMNLFTPWFADTLPSDLTLLIGLQNEKISNYPKYLPTVVPDSLKKFLAEAKGEGTLRNGAFIYRGGLTASLTQTYTTQLALDLEGAALDYMEGWPRVRDVDARLEVDDRFLQARAEQGKSLGLQLNNIAIDLEDNPEAEGDRINVVANFKGSGQQGFDFLLNSPIAREQADDFQFWELMGKLDGNVDLKIPLSLEESKGAQYDISANLRNAELYIPDVALHFENVDAKLKYDIKRGLHGNNLQAELWGQNILAKLSSSARSSVLEFDTQLSMEPLAQWMNEPGLLLADGTTKVKGRLHLPSTYLRRSGEQESNRLNLQTDMQGISIELPAPYGKTAEQSRETHIRIPIHGNKPVGDEVQEQLFLQYALQAPLLSSSKNEAEETQAEEALMEKTVEQPPEHIALIVRQHAEGESFALGLNGNTPNTRAGQAVISGHLASLDLEPWLGIVDSYQAARAQYGSLRSAEQGRSQLPKQESVPFALDIDVDELHLAGFAIPNIALQASQTQQGILLNANSDMVAGSIEYFESNRPVDVRLRYLNLPEIEASEETGESEVPNEALVEEKVTQDWDFSDFPHTQVHIEKLAYGSRDLGNWRFQIQAGQEQGLLIDRIFGELGDIRVSGDLTEGADNTAAVDPGASLHWLAGDVSRSELLARIQFKDINTLSQQWQMPSILESESAEFQLLMNWPGSPMEFDSSVIAGSLDLDIQKGRFFQSAGAGGNAVLRLLSVLNFDTWVRRLRLDFTDLYKEGMVFDSVHGHIDFQQQELLIQEPIIVKGPSSRLQFAGKIDWEDESLDTSLVATLPVGNNVALATGLLVSWPAAAGVYLASKLFSNQVDKVASVSYSMTGSWADPQMNFERLFDSKAAKDAGEKVAEEVELQHDETPPSDSQNAEPETDSVRSEDVQENRQSEKDPE</sequence>
<organism evidence="3 4">
    <name type="scientific">Pseudoteredinibacter isoporae</name>
    <dbReference type="NCBI Taxonomy" id="570281"/>
    <lineage>
        <taxon>Bacteria</taxon>
        <taxon>Pseudomonadati</taxon>
        <taxon>Pseudomonadota</taxon>
        <taxon>Gammaproteobacteria</taxon>
        <taxon>Cellvibrionales</taxon>
        <taxon>Cellvibrionaceae</taxon>
        <taxon>Pseudoteredinibacter</taxon>
    </lineage>
</organism>
<evidence type="ECO:0000256" key="1">
    <source>
        <dbReference type="SAM" id="MobiDB-lite"/>
    </source>
</evidence>
<dbReference type="InParanoid" id="A0A7X0MWV7"/>
<feature type="domain" description="YhdP central" evidence="2">
    <location>
        <begin position="5"/>
        <end position="1343"/>
    </location>
</feature>
<dbReference type="InterPro" id="IPR025263">
    <property type="entry name" value="YhdP_central"/>
</dbReference>
<accession>A0A7X0MWV7</accession>
<dbReference type="Proteomes" id="UP000528457">
    <property type="component" value="Unassembled WGS sequence"/>
</dbReference>